<dbReference type="Pfam" id="PF02674">
    <property type="entry name" value="Colicin_V"/>
    <property type="match status" value="1"/>
</dbReference>
<accession>A0A0K9GX26</accession>
<dbReference type="PANTHER" id="PTHR37306:SF1">
    <property type="entry name" value="COLICIN V PRODUCTION PROTEIN"/>
    <property type="match status" value="1"/>
</dbReference>
<reference evidence="7" key="1">
    <citation type="submission" date="2015-07" db="EMBL/GenBank/DDBJ databases">
        <title>Genome sequencing project for genomic taxonomy and phylogenomics of Bacillus-like bacteria.</title>
        <authorList>
            <person name="Liu B."/>
            <person name="Wang J."/>
            <person name="Zhu Y."/>
            <person name="Liu G."/>
            <person name="Chen Q."/>
            <person name="Chen Z."/>
            <person name="Lan J."/>
            <person name="Che J."/>
            <person name="Ge C."/>
            <person name="Shi H."/>
            <person name="Pan Z."/>
            <person name="Liu X."/>
        </authorList>
    </citation>
    <scope>NUCLEOTIDE SEQUENCE [LARGE SCALE GENOMIC DNA]</scope>
    <source>
        <strain evidence="7">FJAT-27997</strain>
    </source>
</reference>
<evidence type="ECO:0000256" key="4">
    <source>
        <dbReference type="ARBA" id="ARBA00023136"/>
    </source>
</evidence>
<dbReference type="GO" id="GO:0009403">
    <property type="term" value="P:toxin biosynthetic process"/>
    <property type="evidence" value="ECO:0007669"/>
    <property type="project" value="InterPro"/>
</dbReference>
<evidence type="ECO:0000313" key="7">
    <source>
        <dbReference type="Proteomes" id="UP000037146"/>
    </source>
</evidence>
<dbReference type="PATRIC" id="fig|1679170.3.peg.4055"/>
<evidence type="ECO:0000313" key="6">
    <source>
        <dbReference type="EMBL" id="KMY51175.1"/>
    </source>
</evidence>
<dbReference type="OrthoDB" id="1809613at2"/>
<comment type="subcellular location">
    <subcellularLocation>
        <location evidence="1">Membrane</location>
        <topology evidence="1">Multi-pass membrane protein</topology>
    </subcellularLocation>
</comment>
<keyword evidence="4 5" id="KW-0472">Membrane</keyword>
<evidence type="ECO:0000256" key="5">
    <source>
        <dbReference type="SAM" id="Phobius"/>
    </source>
</evidence>
<feature type="transmembrane region" description="Helical" evidence="5">
    <location>
        <begin position="78"/>
        <end position="99"/>
    </location>
</feature>
<evidence type="ECO:0000256" key="2">
    <source>
        <dbReference type="ARBA" id="ARBA00022692"/>
    </source>
</evidence>
<gene>
    <name evidence="6" type="ORF">AC625_17870</name>
</gene>
<feature type="transmembrane region" description="Helical" evidence="5">
    <location>
        <begin position="119"/>
        <end position="142"/>
    </location>
</feature>
<comment type="caution">
    <text evidence="6">The sequence shown here is derived from an EMBL/GenBank/DDBJ whole genome shotgun (WGS) entry which is preliminary data.</text>
</comment>
<sequence length="181" mass="20298">MLDLAILAILLIGFLVGLRRGFILQLIHLTGFFVAFAAAYAYYDKLAPKLTLWIPFPSLGGNSETMNMFIGQTGLEEAYYRAIAFAIIFFAAKLVWQLFGSMLDFISNLPILKQLNRWAGAILGFAEVYLIMFILLYIAALLPMANVQDAMNGSFMADLIVKNTPYLSEKVTELWFQYVAA</sequence>
<dbReference type="Proteomes" id="UP000037146">
    <property type="component" value="Unassembled WGS sequence"/>
</dbReference>
<keyword evidence="3 5" id="KW-1133">Transmembrane helix</keyword>
<keyword evidence="7" id="KW-1185">Reference proteome</keyword>
<feature type="transmembrane region" description="Helical" evidence="5">
    <location>
        <begin position="27"/>
        <end position="43"/>
    </location>
</feature>
<dbReference type="AlphaFoldDB" id="A0A0K9GX26"/>
<organism evidence="6 7">
    <name type="scientific">Peribacillus loiseleuriae</name>
    <dbReference type="NCBI Taxonomy" id="1679170"/>
    <lineage>
        <taxon>Bacteria</taxon>
        <taxon>Bacillati</taxon>
        <taxon>Bacillota</taxon>
        <taxon>Bacilli</taxon>
        <taxon>Bacillales</taxon>
        <taxon>Bacillaceae</taxon>
        <taxon>Peribacillus</taxon>
    </lineage>
</organism>
<dbReference type="STRING" id="1679170.AC625_17870"/>
<dbReference type="GO" id="GO:0016020">
    <property type="term" value="C:membrane"/>
    <property type="evidence" value="ECO:0007669"/>
    <property type="project" value="UniProtKB-SubCell"/>
</dbReference>
<proteinExistence type="predicted"/>
<protein>
    <submittedName>
        <fullName evidence="6">Membrane protein</fullName>
    </submittedName>
</protein>
<dbReference type="PANTHER" id="PTHR37306">
    <property type="entry name" value="COLICIN V PRODUCTION PROTEIN"/>
    <property type="match status" value="1"/>
</dbReference>
<dbReference type="RefSeq" id="WP_049682523.1">
    <property type="nucleotide sequence ID" value="NZ_JBNNUY010000001.1"/>
</dbReference>
<dbReference type="EMBL" id="LFZW01000001">
    <property type="protein sequence ID" value="KMY51175.1"/>
    <property type="molecule type" value="Genomic_DNA"/>
</dbReference>
<evidence type="ECO:0000256" key="1">
    <source>
        <dbReference type="ARBA" id="ARBA00004141"/>
    </source>
</evidence>
<evidence type="ECO:0000256" key="3">
    <source>
        <dbReference type="ARBA" id="ARBA00022989"/>
    </source>
</evidence>
<dbReference type="InterPro" id="IPR003825">
    <property type="entry name" value="Colicin-V_CvpA"/>
</dbReference>
<name>A0A0K9GX26_9BACI</name>
<keyword evidence="2 5" id="KW-0812">Transmembrane</keyword>